<comment type="subcellular location">
    <subcellularLocation>
        <location evidence="1">Membrane</location>
        <topology evidence="1">Multi-pass membrane protein</topology>
    </subcellularLocation>
</comment>
<evidence type="ECO:0000256" key="13">
    <source>
        <dbReference type="ARBA" id="ARBA00044780"/>
    </source>
</evidence>
<feature type="transmembrane region" description="Helical" evidence="14">
    <location>
        <begin position="908"/>
        <end position="929"/>
    </location>
</feature>
<dbReference type="GO" id="GO:0015149">
    <property type="term" value="F:hexose transmembrane transporter activity"/>
    <property type="evidence" value="ECO:0007669"/>
    <property type="project" value="TreeGrafter"/>
</dbReference>
<dbReference type="Gene3D" id="1.20.1250.20">
    <property type="entry name" value="MFS general substrate transporter like domains"/>
    <property type="match status" value="2"/>
</dbReference>
<evidence type="ECO:0000256" key="12">
    <source>
        <dbReference type="ARBA" id="ARBA00044710"/>
    </source>
</evidence>
<keyword evidence="6 14" id="KW-0472">Membrane</keyword>
<dbReference type="PANTHER" id="PTHR23503:SF8">
    <property type="entry name" value="FACILITATED GLUCOSE TRANSPORTER PROTEIN 1"/>
    <property type="match status" value="1"/>
</dbReference>
<feature type="transmembrane region" description="Helical" evidence="14">
    <location>
        <begin position="359"/>
        <end position="380"/>
    </location>
</feature>
<dbReference type="InterPro" id="IPR045263">
    <property type="entry name" value="GLUT"/>
</dbReference>
<dbReference type="VEuPathDB" id="FungiDB:DD237_008313"/>
<feature type="transmembrane region" description="Helical" evidence="14">
    <location>
        <begin position="848"/>
        <end position="869"/>
    </location>
</feature>
<feature type="domain" description="Major facilitator superfamily (MFS) profile" evidence="15">
    <location>
        <begin position="39"/>
        <end position="474"/>
    </location>
</feature>
<feature type="transmembrane region" description="Helical" evidence="14">
    <location>
        <begin position="941"/>
        <end position="959"/>
    </location>
</feature>
<dbReference type="Proteomes" id="UP000282087">
    <property type="component" value="Unassembled WGS sequence"/>
</dbReference>
<dbReference type="PROSITE" id="PS50850">
    <property type="entry name" value="MFS"/>
    <property type="match status" value="2"/>
</dbReference>
<comment type="catalytic activity">
    <reaction evidence="9">
        <text>D-xylose(out) = D-xylose(in)</text>
        <dbReference type="Rhea" id="RHEA:78427"/>
        <dbReference type="ChEBI" id="CHEBI:53455"/>
    </reaction>
    <physiologicalReaction direction="left-to-right" evidence="9">
        <dbReference type="Rhea" id="RHEA:78428"/>
    </physiologicalReaction>
</comment>
<dbReference type="InterPro" id="IPR005828">
    <property type="entry name" value="MFS_sugar_transport-like"/>
</dbReference>
<evidence type="ECO:0000256" key="3">
    <source>
        <dbReference type="ARBA" id="ARBA00022448"/>
    </source>
</evidence>
<dbReference type="VEuPathDB" id="FungiDB:DD237_002110"/>
<evidence type="ECO:0000256" key="7">
    <source>
        <dbReference type="ARBA" id="ARBA00044637"/>
    </source>
</evidence>
<feature type="transmembrane region" description="Helical" evidence="14">
    <location>
        <begin position="177"/>
        <end position="199"/>
    </location>
</feature>
<evidence type="ECO:0000313" key="16">
    <source>
        <dbReference type="EMBL" id="RMX65273.1"/>
    </source>
</evidence>
<feature type="transmembrane region" description="Helical" evidence="14">
    <location>
        <begin position="331"/>
        <end position="352"/>
    </location>
</feature>
<dbReference type="GO" id="GO:0016020">
    <property type="term" value="C:membrane"/>
    <property type="evidence" value="ECO:0007669"/>
    <property type="project" value="UniProtKB-SubCell"/>
</dbReference>
<feature type="transmembrane region" description="Helical" evidence="14">
    <location>
        <begin position="295"/>
        <end position="316"/>
    </location>
</feature>
<dbReference type="PANTHER" id="PTHR23503">
    <property type="entry name" value="SOLUTE CARRIER FAMILY 2"/>
    <property type="match status" value="1"/>
</dbReference>
<dbReference type="InterPro" id="IPR003663">
    <property type="entry name" value="Sugar/inositol_transpt"/>
</dbReference>
<comment type="caution">
    <text evidence="16">The sequence shown here is derived from an EMBL/GenBank/DDBJ whole genome shotgun (WGS) entry which is preliminary data.</text>
</comment>
<dbReference type="InterPro" id="IPR036259">
    <property type="entry name" value="MFS_trans_sf"/>
</dbReference>
<comment type="catalytic activity">
    <reaction evidence="11">
        <text>D-glucosamine(out) = D-glucosamine(in)</text>
        <dbReference type="Rhea" id="RHEA:78423"/>
        <dbReference type="ChEBI" id="CHEBI:58723"/>
    </reaction>
    <physiologicalReaction direction="left-to-right" evidence="11">
        <dbReference type="Rhea" id="RHEA:78424"/>
    </physiologicalReaction>
</comment>
<evidence type="ECO:0000256" key="11">
    <source>
        <dbReference type="ARBA" id="ARBA00044668"/>
    </source>
</evidence>
<comment type="catalytic activity">
    <reaction evidence="10">
        <text>D-mannose(out) = D-mannose(in)</text>
        <dbReference type="Rhea" id="RHEA:78391"/>
        <dbReference type="ChEBI" id="CHEBI:4208"/>
    </reaction>
    <physiologicalReaction direction="left-to-right" evidence="10">
        <dbReference type="Rhea" id="RHEA:78392"/>
    </physiologicalReaction>
</comment>
<dbReference type="Pfam" id="PF00083">
    <property type="entry name" value="Sugar_tr"/>
    <property type="match status" value="2"/>
</dbReference>
<accession>A0A3M6VGH6</accession>
<evidence type="ECO:0000256" key="9">
    <source>
        <dbReference type="ARBA" id="ARBA00044656"/>
    </source>
</evidence>
<keyword evidence="3" id="KW-0813">Transport</keyword>
<feature type="transmembrane region" description="Helical" evidence="14">
    <location>
        <begin position="148"/>
        <end position="165"/>
    </location>
</feature>
<dbReference type="PRINTS" id="PR00171">
    <property type="entry name" value="SUGRTRNSPORT"/>
</dbReference>
<evidence type="ECO:0000256" key="1">
    <source>
        <dbReference type="ARBA" id="ARBA00004141"/>
    </source>
</evidence>
<dbReference type="AlphaFoldDB" id="A0A3M6VGH6"/>
<evidence type="ECO:0000256" key="8">
    <source>
        <dbReference type="ARBA" id="ARBA00044648"/>
    </source>
</evidence>
<sequence length="982" mass="107297">MTDYYMEATTPKANGVTAFDEANKAVARLIKPKTILYTSAVLSWLQPFQIGWSTSQMNLSQYNDTDECNARPVAENTCLMFPGHSKLEWTFAVNAWIFGAMVGSLLCSYFSDKYGRKKTLMLNCIFMIVGGIVQASVSNIWLFALGRFIAGISSGTATATIGGYINELSPPHMRNTLGLGLQIFTTIGILVPAICFFFANTSSGWRYLAAFPVVLAAIYLLLAPSLCVESPAWLLTQGRKEEAKQVISRLYGEEHVQTALSWLEVSKKPEYVEEGPTDATSTQESMFASRYRMQLLGGIMLSCAQQLSGINAVFYYSGSIFSDAGISDSRVGTLIIDFINIWPAFFTGVLANRFGARNMILWGLSGMVVMSIGMTVAFVVDVSALSVVFTALYVIVFGVTLGPLVWVMTADIFPDSIRASASSFCIGINWLCNLIVGVSYPYVSDALGDYAYVPFVVLLAIFYLLALKLVPETSGKSAEEIQAEYDAHMADAADNYYGVSTPKPVTAFDEANKAAARLIKPKAILYTSAVLSWLQPFQSGWSTSQMNLSQYNDTDECDARPVAENTCLMFPGHSKLEWTFAVNAWIFGAMVGSLLCSYFSDKYGRKKTLMLNCIFMIVGGIVQASVSNIWLFALGRFIAGISSGTATATIGGYINELSPPHMRNTLGLGLQIFTTIGILFPAICFFFANTSSGWRYLAAFPVVLAAIYLLLAPSLCVESPAWLLTQGRKEEAKQVISRLYGEEHVQTALSWLEVSKKPEYVEDGPTDATSTQESMFASRYRMQLLGGIMLSCAQQLSGINAVFYYSGSIFSDAGISDSRVGTLIIDFINIWPAFFTGVLANRFGARNMILWGLSGMVVMSIGMTVAFVVDVSALSVVFTALYVIVFGVTLGPLVWVMTADIFPDSIRASASSFCIGINWLCNLIVGVSYPYVSDALGDYAYVPFVVLLAIFYLLALKLVPETSGKSAEEIQAEYDARRKQVD</sequence>
<evidence type="ECO:0000256" key="4">
    <source>
        <dbReference type="ARBA" id="ARBA00022692"/>
    </source>
</evidence>
<dbReference type="InterPro" id="IPR020846">
    <property type="entry name" value="MFS_dom"/>
</dbReference>
<feature type="transmembrane region" description="Helical" evidence="14">
    <location>
        <begin position="666"/>
        <end position="688"/>
    </location>
</feature>
<evidence type="ECO:0000256" key="2">
    <source>
        <dbReference type="ARBA" id="ARBA00011738"/>
    </source>
</evidence>
<proteinExistence type="predicted"/>
<feature type="transmembrane region" description="Helical" evidence="14">
    <location>
        <begin position="452"/>
        <end position="470"/>
    </location>
</feature>
<feature type="transmembrane region" description="Helical" evidence="14">
    <location>
        <begin position="523"/>
        <end position="541"/>
    </location>
</feature>
<organism evidence="16 17">
    <name type="scientific">Peronospora effusa</name>
    <dbReference type="NCBI Taxonomy" id="542832"/>
    <lineage>
        <taxon>Eukaryota</taxon>
        <taxon>Sar</taxon>
        <taxon>Stramenopiles</taxon>
        <taxon>Oomycota</taxon>
        <taxon>Peronosporomycetes</taxon>
        <taxon>Peronosporales</taxon>
        <taxon>Peronosporaceae</taxon>
        <taxon>Peronospora</taxon>
    </lineage>
</organism>
<keyword evidence="5 14" id="KW-1133">Transmembrane helix</keyword>
<evidence type="ECO:0000313" key="17">
    <source>
        <dbReference type="Proteomes" id="UP000282087"/>
    </source>
</evidence>
<evidence type="ECO:0000256" key="5">
    <source>
        <dbReference type="ARBA" id="ARBA00022989"/>
    </source>
</evidence>
<comment type="catalytic activity">
    <reaction evidence="12">
        <text>D-fructose(out) = D-fructose(in)</text>
        <dbReference type="Rhea" id="RHEA:60372"/>
        <dbReference type="ChEBI" id="CHEBI:37721"/>
    </reaction>
    <physiologicalReaction direction="left-to-right" evidence="12">
        <dbReference type="Rhea" id="RHEA:60373"/>
    </physiologicalReaction>
</comment>
<keyword evidence="4 14" id="KW-0812">Transmembrane</keyword>
<comment type="catalytic activity">
    <reaction evidence="7">
        <text>D-galactose(in) = D-galactose(out)</text>
        <dbReference type="Rhea" id="RHEA:34915"/>
        <dbReference type="ChEBI" id="CHEBI:4139"/>
    </reaction>
    <physiologicalReaction direction="right-to-left" evidence="7">
        <dbReference type="Rhea" id="RHEA:34917"/>
    </physiologicalReaction>
</comment>
<dbReference type="NCBIfam" id="TIGR00879">
    <property type="entry name" value="SP"/>
    <property type="match status" value="2"/>
</dbReference>
<keyword evidence="17" id="KW-1185">Reference proteome</keyword>
<name>A0A3M6VGH6_9STRA</name>
<comment type="catalytic activity">
    <reaction evidence="8">
        <text>D-glucose(out) = D-glucose(in)</text>
        <dbReference type="Rhea" id="RHEA:60376"/>
        <dbReference type="ChEBI" id="CHEBI:4167"/>
    </reaction>
    <physiologicalReaction direction="left-to-right" evidence="8">
        <dbReference type="Rhea" id="RHEA:60377"/>
    </physiologicalReaction>
</comment>
<evidence type="ECO:0000256" key="10">
    <source>
        <dbReference type="ARBA" id="ARBA00044662"/>
    </source>
</evidence>
<feature type="transmembrane region" description="Helical" evidence="14">
    <location>
        <begin position="419"/>
        <end position="440"/>
    </location>
</feature>
<feature type="domain" description="Major facilitator superfamily (MFS) profile" evidence="15">
    <location>
        <begin position="528"/>
        <end position="963"/>
    </location>
</feature>
<feature type="transmembrane region" description="Helical" evidence="14">
    <location>
        <begin position="89"/>
        <end position="110"/>
    </location>
</feature>
<dbReference type="SUPFAM" id="SSF103473">
    <property type="entry name" value="MFS general substrate transporter"/>
    <property type="match status" value="2"/>
</dbReference>
<dbReference type="STRING" id="542832.A0A3M6VGH6"/>
<evidence type="ECO:0000256" key="14">
    <source>
        <dbReference type="SAM" id="Phobius"/>
    </source>
</evidence>
<evidence type="ECO:0000259" key="15">
    <source>
        <dbReference type="PROSITE" id="PS50850"/>
    </source>
</evidence>
<feature type="transmembrane region" description="Helical" evidence="14">
    <location>
        <begin position="784"/>
        <end position="805"/>
    </location>
</feature>
<dbReference type="PROSITE" id="PS00217">
    <property type="entry name" value="SUGAR_TRANSPORT_2"/>
    <property type="match status" value="2"/>
</dbReference>
<reference evidence="16 17" key="1">
    <citation type="submission" date="2018-06" db="EMBL/GenBank/DDBJ databases">
        <title>Comparative genomics of downy mildews reveals potential adaptations to biotrophy.</title>
        <authorList>
            <person name="Fletcher K."/>
            <person name="Klosterman S.J."/>
            <person name="Derevnina L."/>
            <person name="Martin F."/>
            <person name="Koike S."/>
            <person name="Reyes Chin-Wo S."/>
            <person name="Mou B."/>
            <person name="Michelmore R."/>
        </authorList>
    </citation>
    <scope>NUCLEOTIDE SEQUENCE [LARGE SCALE GENOMIC DNA]</scope>
    <source>
        <strain evidence="16 17">R14</strain>
    </source>
</reference>
<comment type="subunit">
    <text evidence="2">Homodimer.</text>
</comment>
<dbReference type="EMBL" id="QLLG01000257">
    <property type="protein sequence ID" value="RMX65273.1"/>
    <property type="molecule type" value="Genomic_DNA"/>
</dbReference>
<feature type="transmembrane region" description="Helical" evidence="14">
    <location>
        <begin position="386"/>
        <end position="407"/>
    </location>
</feature>
<evidence type="ECO:0000256" key="6">
    <source>
        <dbReference type="ARBA" id="ARBA00023136"/>
    </source>
</evidence>
<feature type="transmembrane region" description="Helical" evidence="14">
    <location>
        <begin position="875"/>
        <end position="896"/>
    </location>
</feature>
<gene>
    <name evidence="16" type="ORF">DD238_005684</name>
</gene>
<feature type="transmembrane region" description="Helical" evidence="14">
    <location>
        <begin position="122"/>
        <end position="142"/>
    </location>
</feature>
<dbReference type="InterPro" id="IPR005829">
    <property type="entry name" value="Sugar_transporter_CS"/>
</dbReference>
<feature type="transmembrane region" description="Helical" evidence="14">
    <location>
        <begin position="637"/>
        <end position="654"/>
    </location>
</feature>
<feature type="transmembrane region" description="Helical" evidence="14">
    <location>
        <begin position="578"/>
        <end position="599"/>
    </location>
</feature>
<feature type="transmembrane region" description="Helical" evidence="14">
    <location>
        <begin position="611"/>
        <end position="631"/>
    </location>
</feature>
<protein>
    <recommendedName>
        <fullName evidence="13">Hexose transporter 1</fullName>
    </recommendedName>
</protein>
<feature type="transmembrane region" description="Helical" evidence="14">
    <location>
        <begin position="820"/>
        <end position="841"/>
    </location>
</feature>